<feature type="compositionally biased region" description="Polar residues" evidence="1">
    <location>
        <begin position="225"/>
        <end position="262"/>
    </location>
</feature>
<feature type="region of interest" description="Disordered" evidence="1">
    <location>
        <begin position="1"/>
        <end position="50"/>
    </location>
</feature>
<accession>A0A6A6YH62</accession>
<reference evidence="4" key="3">
    <citation type="submission" date="2025-04" db="UniProtKB">
        <authorList>
            <consortium name="RefSeq"/>
        </authorList>
    </citation>
    <scope>IDENTIFICATION</scope>
    <source>
        <strain evidence="4">CBS 304.34</strain>
    </source>
</reference>
<feature type="compositionally biased region" description="Basic and acidic residues" evidence="1">
    <location>
        <begin position="92"/>
        <end position="108"/>
    </location>
</feature>
<name>A0A6A6YH62_9PEZI</name>
<organism evidence="2">
    <name type="scientific">Mytilinidion resinicola</name>
    <dbReference type="NCBI Taxonomy" id="574789"/>
    <lineage>
        <taxon>Eukaryota</taxon>
        <taxon>Fungi</taxon>
        <taxon>Dikarya</taxon>
        <taxon>Ascomycota</taxon>
        <taxon>Pezizomycotina</taxon>
        <taxon>Dothideomycetes</taxon>
        <taxon>Pleosporomycetidae</taxon>
        <taxon>Mytilinidiales</taxon>
        <taxon>Mytilinidiaceae</taxon>
        <taxon>Mytilinidion</taxon>
    </lineage>
</organism>
<evidence type="ECO:0000256" key="1">
    <source>
        <dbReference type="SAM" id="MobiDB-lite"/>
    </source>
</evidence>
<evidence type="ECO:0000313" key="3">
    <source>
        <dbReference type="Proteomes" id="UP000504636"/>
    </source>
</evidence>
<feature type="region of interest" description="Disordered" evidence="1">
    <location>
        <begin position="137"/>
        <end position="278"/>
    </location>
</feature>
<protein>
    <submittedName>
        <fullName evidence="2 4">Uncharacterized protein</fullName>
    </submittedName>
</protein>
<keyword evidence="3" id="KW-1185">Reference proteome</keyword>
<reference evidence="4" key="2">
    <citation type="submission" date="2020-04" db="EMBL/GenBank/DDBJ databases">
        <authorList>
            <consortium name="NCBI Genome Project"/>
        </authorList>
    </citation>
    <scope>NUCLEOTIDE SEQUENCE</scope>
    <source>
        <strain evidence="4">CBS 304.34</strain>
    </source>
</reference>
<dbReference type="RefSeq" id="XP_033574201.1">
    <property type="nucleotide sequence ID" value="XM_033725740.1"/>
</dbReference>
<evidence type="ECO:0000313" key="2">
    <source>
        <dbReference type="EMBL" id="KAF2807237.1"/>
    </source>
</evidence>
<dbReference type="EMBL" id="MU003705">
    <property type="protein sequence ID" value="KAF2807237.1"/>
    <property type="molecule type" value="Genomic_DNA"/>
</dbReference>
<feature type="compositionally biased region" description="Basic and acidic residues" evidence="1">
    <location>
        <begin position="183"/>
        <end position="195"/>
    </location>
</feature>
<dbReference type="AlphaFoldDB" id="A0A6A6YH62"/>
<evidence type="ECO:0000313" key="4">
    <source>
        <dbReference type="RefSeq" id="XP_033574201.1"/>
    </source>
</evidence>
<feature type="region of interest" description="Disordered" evidence="1">
    <location>
        <begin position="63"/>
        <end position="121"/>
    </location>
</feature>
<gene>
    <name evidence="2 4" type="ORF">BDZ99DRAFT_522855</name>
</gene>
<proteinExistence type="predicted"/>
<dbReference type="Proteomes" id="UP000504636">
    <property type="component" value="Unplaced"/>
</dbReference>
<dbReference type="GeneID" id="54466633"/>
<reference evidence="2 4" key="1">
    <citation type="journal article" date="2020" name="Stud. Mycol.">
        <title>101 Dothideomycetes genomes: a test case for predicting lifestyles and emergence of pathogens.</title>
        <authorList>
            <person name="Haridas S."/>
            <person name="Albert R."/>
            <person name="Binder M."/>
            <person name="Bloem J."/>
            <person name="Labutti K."/>
            <person name="Salamov A."/>
            <person name="Andreopoulos B."/>
            <person name="Baker S."/>
            <person name="Barry K."/>
            <person name="Bills G."/>
            <person name="Bluhm B."/>
            <person name="Cannon C."/>
            <person name="Castanera R."/>
            <person name="Culley D."/>
            <person name="Daum C."/>
            <person name="Ezra D."/>
            <person name="Gonzalez J."/>
            <person name="Henrissat B."/>
            <person name="Kuo A."/>
            <person name="Liang C."/>
            <person name="Lipzen A."/>
            <person name="Lutzoni F."/>
            <person name="Magnuson J."/>
            <person name="Mondo S."/>
            <person name="Nolan M."/>
            <person name="Ohm R."/>
            <person name="Pangilinan J."/>
            <person name="Park H.-J."/>
            <person name="Ramirez L."/>
            <person name="Alfaro M."/>
            <person name="Sun H."/>
            <person name="Tritt A."/>
            <person name="Yoshinaga Y."/>
            <person name="Zwiers L.-H."/>
            <person name="Turgeon B."/>
            <person name="Goodwin S."/>
            <person name="Spatafora J."/>
            <person name="Crous P."/>
            <person name="Grigoriev I."/>
        </authorList>
    </citation>
    <scope>NUCLEOTIDE SEQUENCE</scope>
    <source>
        <strain evidence="2 4">CBS 304.34</strain>
    </source>
</reference>
<feature type="compositionally biased region" description="Polar residues" evidence="1">
    <location>
        <begin position="197"/>
        <end position="211"/>
    </location>
</feature>
<sequence length="352" mass="38787">MSTGLDKSGIPHLQEAKSAVKEPFGLGIAGTGSKHHHESRDILSSSHDPGARAVAEYHGWAATRQEFSRGGPTAANDSGTRMDAFHHGRSHPSPEKNPKPGMMKHVEVGPRNPVSQPAIKQEMPDDMPYTIQRSYGPPIPHPMPDPATLNGKRGNGTKHKLNEVVHGNNDETDTTDKRRIRRKLSDEDRDADAPRIQKTNSFAGQGPTTFMPSSSSPERRPPLHSQGSFSLGCVPSSSAPETRPTLTPGSSFNNSTTASPQVRSPHDTPPTSQAARNWGRVLSVPRFNHLTDEQRRDEEQRADLRMRFVQAEREALETAIKLRIVQADELRQQLIYLNLRTSYSAVDYAADL</sequence>
<dbReference type="OrthoDB" id="10453651at2759"/>